<accession>A0A814R4F7</accession>
<dbReference type="Proteomes" id="UP000681722">
    <property type="component" value="Unassembled WGS sequence"/>
</dbReference>
<organism evidence="1 3">
    <name type="scientific">Didymodactylos carnosus</name>
    <dbReference type="NCBI Taxonomy" id="1234261"/>
    <lineage>
        <taxon>Eukaryota</taxon>
        <taxon>Metazoa</taxon>
        <taxon>Spiralia</taxon>
        <taxon>Gnathifera</taxon>
        <taxon>Rotifera</taxon>
        <taxon>Eurotatoria</taxon>
        <taxon>Bdelloidea</taxon>
        <taxon>Philodinida</taxon>
        <taxon>Philodinidae</taxon>
        <taxon>Didymodactylos</taxon>
    </lineage>
</organism>
<name>A0A814R4F7_9BILA</name>
<sequence>MGNRGQRNAAAPYGDPYLNQYGAGYGPGAAPGLNGYGGYGASPYGGYGGVGYLTTPGAVIEEPWEVTQWTEYYVPTPQRPIVGGRRARPVIYVAAQLPAANPCAGFGGGF</sequence>
<keyword evidence="3" id="KW-1185">Reference proteome</keyword>
<evidence type="ECO:0000313" key="2">
    <source>
        <dbReference type="EMBL" id="CAF3892376.1"/>
    </source>
</evidence>
<dbReference type="EMBL" id="CAJNOQ010006253">
    <property type="protein sequence ID" value="CAF1128781.1"/>
    <property type="molecule type" value="Genomic_DNA"/>
</dbReference>
<dbReference type="AlphaFoldDB" id="A0A814R4F7"/>
<proteinExistence type="predicted"/>
<dbReference type="OrthoDB" id="10061990at2759"/>
<evidence type="ECO:0000313" key="1">
    <source>
        <dbReference type="EMBL" id="CAF1128781.1"/>
    </source>
</evidence>
<feature type="non-terminal residue" evidence="1">
    <location>
        <position position="1"/>
    </location>
</feature>
<evidence type="ECO:0000313" key="3">
    <source>
        <dbReference type="Proteomes" id="UP000663829"/>
    </source>
</evidence>
<protein>
    <submittedName>
        <fullName evidence="1">Uncharacterized protein</fullName>
    </submittedName>
</protein>
<comment type="caution">
    <text evidence="1">The sequence shown here is derived from an EMBL/GenBank/DDBJ whole genome shotgun (WGS) entry which is preliminary data.</text>
</comment>
<dbReference type="Proteomes" id="UP000663829">
    <property type="component" value="Unassembled WGS sequence"/>
</dbReference>
<dbReference type="EMBL" id="CAJOBC010006253">
    <property type="protein sequence ID" value="CAF3892376.1"/>
    <property type="molecule type" value="Genomic_DNA"/>
</dbReference>
<gene>
    <name evidence="1" type="ORF">GPM918_LOCUS20077</name>
    <name evidence="2" type="ORF">SRO942_LOCUS20074</name>
</gene>
<reference evidence="1" key="1">
    <citation type="submission" date="2021-02" db="EMBL/GenBank/DDBJ databases">
        <authorList>
            <person name="Nowell W R."/>
        </authorList>
    </citation>
    <scope>NUCLEOTIDE SEQUENCE</scope>
</reference>